<dbReference type="Proteomes" id="UP000007969">
    <property type="component" value="Chromosome"/>
</dbReference>
<evidence type="ECO:0000256" key="9">
    <source>
        <dbReference type="PROSITE-ProRule" id="PRU00284"/>
    </source>
</evidence>
<comment type="similarity">
    <text evidence="8">Belongs to the methyl-accepting chemotaxis (MCP) protein family.</text>
</comment>
<dbReference type="InterPro" id="IPR004089">
    <property type="entry name" value="MCPsignal_dom"/>
</dbReference>
<evidence type="ECO:0000313" key="14">
    <source>
        <dbReference type="Proteomes" id="UP000007969"/>
    </source>
</evidence>
<evidence type="ECO:0000256" key="3">
    <source>
        <dbReference type="ARBA" id="ARBA00022500"/>
    </source>
</evidence>
<dbReference type="GO" id="GO:0006935">
    <property type="term" value="P:chemotaxis"/>
    <property type="evidence" value="ECO:0007669"/>
    <property type="project" value="UniProtKB-KW"/>
</dbReference>
<proteinExistence type="inferred from homology"/>
<keyword evidence="6 10" id="KW-0472">Membrane</keyword>
<keyword evidence="3" id="KW-0145">Chemotaxis</keyword>
<dbReference type="AlphaFoldDB" id="B9E4Q3"/>
<dbReference type="Pfam" id="PF00015">
    <property type="entry name" value="MCPsignal"/>
    <property type="match status" value="1"/>
</dbReference>
<evidence type="ECO:0000256" key="1">
    <source>
        <dbReference type="ARBA" id="ARBA00004651"/>
    </source>
</evidence>
<dbReference type="SUPFAM" id="SSF103190">
    <property type="entry name" value="Sensory domain-like"/>
    <property type="match status" value="1"/>
</dbReference>
<dbReference type="InterPro" id="IPR003660">
    <property type="entry name" value="HAMP_dom"/>
</dbReference>
<protein>
    <recommendedName>
        <fullName evidence="15">Methyl-accepting chemotaxis protein</fullName>
    </recommendedName>
</protein>
<dbReference type="EMBL" id="AP009049">
    <property type="protein sequence ID" value="BAH07478.1"/>
    <property type="molecule type" value="Genomic_DNA"/>
</dbReference>
<feature type="transmembrane region" description="Helical" evidence="10">
    <location>
        <begin position="21"/>
        <end position="41"/>
    </location>
</feature>
<keyword evidence="5 10" id="KW-1133">Transmembrane helix</keyword>
<dbReference type="HOGENOM" id="CLU_000445_107_19_9"/>
<dbReference type="CDD" id="cd12913">
    <property type="entry name" value="PDC1_MCP_like"/>
    <property type="match status" value="1"/>
</dbReference>
<dbReference type="SUPFAM" id="SSF58104">
    <property type="entry name" value="Methyl-accepting chemotaxis protein (MCP) signaling domain"/>
    <property type="match status" value="1"/>
</dbReference>
<feature type="transmembrane region" description="Helical" evidence="10">
    <location>
        <begin position="294"/>
        <end position="313"/>
    </location>
</feature>
<evidence type="ECO:0000256" key="4">
    <source>
        <dbReference type="ARBA" id="ARBA00022692"/>
    </source>
</evidence>
<evidence type="ECO:0008006" key="15">
    <source>
        <dbReference type="Google" id="ProtNLM"/>
    </source>
</evidence>
<dbReference type="CDD" id="cd06225">
    <property type="entry name" value="HAMP"/>
    <property type="match status" value="1"/>
</dbReference>
<evidence type="ECO:0000259" key="11">
    <source>
        <dbReference type="PROSITE" id="PS50111"/>
    </source>
</evidence>
<evidence type="ECO:0000313" key="13">
    <source>
        <dbReference type="EMBL" id="BAH07478.1"/>
    </source>
</evidence>
<dbReference type="KEGG" id="ckr:CKR_2427"/>
<evidence type="ECO:0000256" key="5">
    <source>
        <dbReference type="ARBA" id="ARBA00022989"/>
    </source>
</evidence>
<feature type="domain" description="Methyl-accepting transducer" evidence="11">
    <location>
        <begin position="386"/>
        <end position="643"/>
    </location>
</feature>
<dbReference type="PROSITE" id="PS50111">
    <property type="entry name" value="CHEMOTAXIS_TRANSDUC_2"/>
    <property type="match status" value="1"/>
</dbReference>
<sequence length="673" mass="74795">MRRENMDNKGSILKSAIGMKLILILIVLTVIPITLLGLISYQKAQNIMAKRFQVTTEQTISEVNRGMDKYFDKFKEELDILSVNVDLTELHINPGNEPFLNSLLKDFEENNDDNRFIYYGTSTKRMYEWPYEELGKEYDPTVRPWYKEAVKNKGNIVVTNFYKDAATNTSIVTIAKTVEYNGEIVGVIAMDIDMDKLAEQLSNIKLGKEGYVFIVDKEGIILTHPDKTKINKDDARKMSYWKNVSANDKGFNDYIYNGQKKYNVFVTNKASGWKILGAIQQDELKNDIDIIRNAIIIFGVISGIVSIIIALLLSKWISNNIIVLRNAFKKAASGDLTSKISNKSKDEFGQLANGFNGMIDEISMLVNKLKESASVIERTSESIITSSGQTSQAVNEVATAIDGVSVGAVTQSRDIENAVCEIESLGTEIYNVVKVMQNIEEDSKNAKDISSEGLNTLEVLMDKSNNVRKTTLQVSDIVTDMSNYISKIEIITKTINGIAEQTNLLALNAAIEAARAGESGRGFAVVADEVRKLAEQSSKSTEEIKVLIENISLITNTAVKSMQGTTDIVNEQNRAAEDTKNIFNNIITTVQELTNRIDVINSLINKTNKSKDRIIGTMQSISTVSEESASSTEQVSASTEEITAVMGEFTGYANNLNELSLKFKNDIDRFIVN</sequence>
<keyword evidence="7 9" id="KW-0807">Transducer</keyword>
<gene>
    <name evidence="13" type="ordered locus">CKR_2427</name>
</gene>
<keyword evidence="4 10" id="KW-0812">Transmembrane</keyword>
<dbReference type="GO" id="GO:0007165">
    <property type="term" value="P:signal transduction"/>
    <property type="evidence" value="ECO:0007669"/>
    <property type="project" value="UniProtKB-KW"/>
</dbReference>
<dbReference type="Pfam" id="PF02743">
    <property type="entry name" value="dCache_1"/>
    <property type="match status" value="1"/>
</dbReference>
<dbReference type="InterPro" id="IPR029151">
    <property type="entry name" value="Sensor-like_sf"/>
</dbReference>
<evidence type="ECO:0000256" key="10">
    <source>
        <dbReference type="SAM" id="Phobius"/>
    </source>
</evidence>
<dbReference type="PANTHER" id="PTHR32089:SF114">
    <property type="entry name" value="METHYL-ACCEPTING CHEMOTAXIS PROTEIN MCPB"/>
    <property type="match status" value="1"/>
</dbReference>
<name>B9E4Q3_CLOK1</name>
<evidence type="ECO:0000256" key="8">
    <source>
        <dbReference type="ARBA" id="ARBA00029447"/>
    </source>
</evidence>
<evidence type="ECO:0000259" key="12">
    <source>
        <dbReference type="PROSITE" id="PS50885"/>
    </source>
</evidence>
<dbReference type="GO" id="GO:0005886">
    <property type="term" value="C:plasma membrane"/>
    <property type="evidence" value="ECO:0007669"/>
    <property type="project" value="UniProtKB-SubCell"/>
</dbReference>
<keyword evidence="2" id="KW-1003">Cell membrane</keyword>
<dbReference type="CDD" id="cd11386">
    <property type="entry name" value="MCP_signal"/>
    <property type="match status" value="1"/>
</dbReference>
<dbReference type="CDD" id="cd12912">
    <property type="entry name" value="PDC2_MCP_like"/>
    <property type="match status" value="1"/>
</dbReference>
<dbReference type="SMART" id="SM00304">
    <property type="entry name" value="HAMP"/>
    <property type="match status" value="1"/>
</dbReference>
<dbReference type="Gene3D" id="1.10.8.500">
    <property type="entry name" value="HAMP domain in histidine kinase"/>
    <property type="match status" value="1"/>
</dbReference>
<evidence type="ECO:0000256" key="6">
    <source>
        <dbReference type="ARBA" id="ARBA00023136"/>
    </source>
</evidence>
<evidence type="ECO:0000256" key="2">
    <source>
        <dbReference type="ARBA" id="ARBA00022475"/>
    </source>
</evidence>
<dbReference type="Pfam" id="PF00672">
    <property type="entry name" value="HAMP"/>
    <property type="match status" value="1"/>
</dbReference>
<comment type="subcellular location">
    <subcellularLocation>
        <location evidence="1">Cell membrane</location>
        <topology evidence="1">Multi-pass membrane protein</topology>
    </subcellularLocation>
</comment>
<dbReference type="Gene3D" id="1.10.287.950">
    <property type="entry name" value="Methyl-accepting chemotaxis protein"/>
    <property type="match status" value="1"/>
</dbReference>
<organism evidence="13 14">
    <name type="scientific">Clostridium kluyveri (strain NBRC 12016)</name>
    <dbReference type="NCBI Taxonomy" id="583346"/>
    <lineage>
        <taxon>Bacteria</taxon>
        <taxon>Bacillati</taxon>
        <taxon>Bacillota</taxon>
        <taxon>Clostridia</taxon>
        <taxon>Eubacteriales</taxon>
        <taxon>Clostridiaceae</taxon>
        <taxon>Clostridium</taxon>
    </lineage>
</organism>
<dbReference type="SMART" id="SM00283">
    <property type="entry name" value="MA"/>
    <property type="match status" value="1"/>
</dbReference>
<dbReference type="Gene3D" id="3.30.450.20">
    <property type="entry name" value="PAS domain"/>
    <property type="match status" value="2"/>
</dbReference>
<feature type="domain" description="HAMP" evidence="12">
    <location>
        <begin position="315"/>
        <end position="367"/>
    </location>
</feature>
<evidence type="ECO:0000256" key="7">
    <source>
        <dbReference type="ARBA" id="ARBA00023224"/>
    </source>
</evidence>
<dbReference type="InterPro" id="IPR033479">
    <property type="entry name" value="dCache_1"/>
</dbReference>
<reference evidence="14" key="1">
    <citation type="submission" date="2005-09" db="EMBL/GenBank/DDBJ databases">
        <title>Complete genome sequence of Clostridium kluyveri and comparative genomics of Clostridia species.</title>
        <authorList>
            <person name="Inui M."/>
            <person name="Nonaka H."/>
            <person name="Shinoda Y."/>
            <person name="Ikenaga Y."/>
            <person name="Abe M."/>
            <person name="Naito K."/>
            <person name="Vertes A.A."/>
            <person name="Yukawa H."/>
        </authorList>
    </citation>
    <scope>NUCLEOTIDE SEQUENCE [LARGE SCALE GENOMIC DNA]</scope>
    <source>
        <strain evidence="14">NBRC 12016</strain>
    </source>
</reference>
<accession>B9E4Q3</accession>
<dbReference type="PANTHER" id="PTHR32089">
    <property type="entry name" value="METHYL-ACCEPTING CHEMOTAXIS PROTEIN MCPB"/>
    <property type="match status" value="1"/>
</dbReference>
<dbReference type="PROSITE" id="PS50885">
    <property type="entry name" value="HAMP"/>
    <property type="match status" value="1"/>
</dbReference>